<gene>
    <name evidence="4" type="ORF">RB614_39240</name>
</gene>
<dbReference type="InterPro" id="IPR001647">
    <property type="entry name" value="HTH_TetR"/>
</dbReference>
<dbReference type="PANTHER" id="PTHR30055">
    <property type="entry name" value="HTH-TYPE TRANSCRIPTIONAL REGULATOR RUTR"/>
    <property type="match status" value="1"/>
</dbReference>
<dbReference type="EMBL" id="JAVHUY010000058">
    <property type="protein sequence ID" value="MDQ7910548.1"/>
    <property type="molecule type" value="Genomic_DNA"/>
</dbReference>
<evidence type="ECO:0000259" key="3">
    <source>
        <dbReference type="PROSITE" id="PS50977"/>
    </source>
</evidence>
<keyword evidence="5" id="KW-1185">Reference proteome</keyword>
<feature type="DNA-binding region" description="H-T-H motif" evidence="2">
    <location>
        <begin position="27"/>
        <end position="46"/>
    </location>
</feature>
<evidence type="ECO:0000313" key="5">
    <source>
        <dbReference type="Proteomes" id="UP001230908"/>
    </source>
</evidence>
<dbReference type="InterPro" id="IPR050109">
    <property type="entry name" value="HTH-type_TetR-like_transc_reg"/>
</dbReference>
<dbReference type="Gene3D" id="1.10.357.10">
    <property type="entry name" value="Tetracycline Repressor, domain 2"/>
    <property type="match status" value="1"/>
</dbReference>
<organism evidence="4 5">
    <name type="scientific">Phytohabitans maris</name>
    <dbReference type="NCBI Taxonomy" id="3071409"/>
    <lineage>
        <taxon>Bacteria</taxon>
        <taxon>Bacillati</taxon>
        <taxon>Actinomycetota</taxon>
        <taxon>Actinomycetes</taxon>
        <taxon>Micromonosporales</taxon>
        <taxon>Micromonosporaceae</taxon>
    </lineage>
</organism>
<dbReference type="PROSITE" id="PS50977">
    <property type="entry name" value="HTH_TETR_2"/>
    <property type="match status" value="1"/>
</dbReference>
<evidence type="ECO:0000313" key="4">
    <source>
        <dbReference type="EMBL" id="MDQ7910548.1"/>
    </source>
</evidence>
<dbReference type="Proteomes" id="UP001230908">
    <property type="component" value="Unassembled WGS sequence"/>
</dbReference>
<comment type="caution">
    <text evidence="4">The sequence shown here is derived from an EMBL/GenBank/DDBJ whole genome shotgun (WGS) entry which is preliminary data.</text>
</comment>
<dbReference type="PANTHER" id="PTHR30055:SF146">
    <property type="entry name" value="HTH-TYPE TRANSCRIPTIONAL DUAL REGULATOR CECR"/>
    <property type="match status" value="1"/>
</dbReference>
<accession>A0ABU0ZU28</accession>
<dbReference type="RefSeq" id="WP_308717793.1">
    <property type="nucleotide sequence ID" value="NZ_JAVHUY010000058.1"/>
</dbReference>
<reference evidence="4 5" key="1">
    <citation type="submission" date="2023-08" db="EMBL/GenBank/DDBJ databases">
        <title>Phytohabitans sansha sp. nov., isolated from marine sediment.</title>
        <authorList>
            <person name="Zhao Y."/>
            <person name="Yi K."/>
        </authorList>
    </citation>
    <scope>NUCLEOTIDE SEQUENCE [LARGE SCALE GENOMIC DNA]</scope>
    <source>
        <strain evidence="4 5">ZYX-F-186</strain>
    </source>
</reference>
<name>A0ABU0ZU28_9ACTN</name>
<dbReference type="Pfam" id="PF00440">
    <property type="entry name" value="TetR_N"/>
    <property type="match status" value="1"/>
</dbReference>
<dbReference type="SUPFAM" id="SSF46689">
    <property type="entry name" value="Homeodomain-like"/>
    <property type="match status" value="1"/>
</dbReference>
<evidence type="ECO:0000256" key="2">
    <source>
        <dbReference type="PROSITE-ProRule" id="PRU00335"/>
    </source>
</evidence>
<sequence length="177" mass="19482">MSAEDRRVAVLRAAREEFGLSGLNGASTEAIARRVGVSQPYLFRLFPTKKAIFLASINHCFDFVESLFEETAAGLTGEEALKEMGRAYKSLLGDKATLQMQLQMWAAACHDDEIRQLARDRVSRLWRQVVRLSGADDHRVMQFLGAGMLLNVMAAMDLPGIDEQLGEALTGLAEPPA</sequence>
<proteinExistence type="predicted"/>
<evidence type="ECO:0000256" key="1">
    <source>
        <dbReference type="ARBA" id="ARBA00023125"/>
    </source>
</evidence>
<protein>
    <submittedName>
        <fullName evidence="4">Helix-turn-helix domain-containing protein</fullName>
    </submittedName>
</protein>
<keyword evidence="1 2" id="KW-0238">DNA-binding</keyword>
<feature type="domain" description="HTH tetR-type" evidence="3">
    <location>
        <begin position="4"/>
        <end position="64"/>
    </location>
</feature>
<dbReference type="InterPro" id="IPR009057">
    <property type="entry name" value="Homeodomain-like_sf"/>
</dbReference>